<accession>A0A2A8HC72</accession>
<gene>
    <name evidence="1" type="ORF">CN585_18685</name>
</gene>
<dbReference type="Proteomes" id="UP000220841">
    <property type="component" value="Unassembled WGS sequence"/>
</dbReference>
<evidence type="ECO:0000313" key="2">
    <source>
        <dbReference type="Proteomes" id="UP000220841"/>
    </source>
</evidence>
<evidence type="ECO:0000313" key="1">
    <source>
        <dbReference type="EMBL" id="PEQ03214.1"/>
    </source>
</evidence>
<dbReference type="EMBL" id="NUBY01000099">
    <property type="protein sequence ID" value="PEQ03214.1"/>
    <property type="molecule type" value="Genomic_DNA"/>
</dbReference>
<comment type="caution">
    <text evidence="1">The sequence shown here is derived from an EMBL/GenBank/DDBJ whole genome shotgun (WGS) entry which is preliminary data.</text>
</comment>
<dbReference type="AlphaFoldDB" id="A0A2A8HC72"/>
<reference evidence="1 2" key="1">
    <citation type="submission" date="2017-09" db="EMBL/GenBank/DDBJ databases">
        <title>Large-scale bioinformatics analysis of Bacillus genomes uncovers conserved roles of natural products in bacterial physiology.</title>
        <authorList>
            <consortium name="Agbiome Team Llc"/>
            <person name="Bleich R.M."/>
            <person name="Grubbs K.J."/>
            <person name="Santa Maria K.C."/>
            <person name="Allen S.E."/>
            <person name="Farag S."/>
            <person name="Shank E.A."/>
            <person name="Bowers A."/>
        </authorList>
    </citation>
    <scope>NUCLEOTIDE SEQUENCE [LARGE SCALE GENOMIC DNA]</scope>
    <source>
        <strain evidence="1 2">AFS021349</strain>
    </source>
</reference>
<name>A0A2A8HC72_9BACI</name>
<proteinExistence type="predicted"/>
<protein>
    <submittedName>
        <fullName evidence="1">Uncharacterized protein</fullName>
    </submittedName>
</protein>
<sequence>MSYKKLPRLFKNEKWLVFSINNWLKTLYQLLNIMKRNNWQFENGWFIGEEEKTCLIKNGIYKSYVLTLLRF</sequence>
<organism evidence="1 2">
    <name type="scientific">Bacillus toyonensis</name>
    <dbReference type="NCBI Taxonomy" id="155322"/>
    <lineage>
        <taxon>Bacteria</taxon>
        <taxon>Bacillati</taxon>
        <taxon>Bacillota</taxon>
        <taxon>Bacilli</taxon>
        <taxon>Bacillales</taxon>
        <taxon>Bacillaceae</taxon>
        <taxon>Bacillus</taxon>
        <taxon>Bacillus cereus group</taxon>
    </lineage>
</organism>